<sequence length="267" mass="28816">MPVFATGCLSPACQCCSRVGQFASRGSTQMRKSWAVATVVALMVSGGPATAQAGDDWDAQMAKQCPDMVAWMHAKEAEVTADRKAHPLGKPSEPELRVGLLKMGDADQKARNAVIADGYKHQELAKTVLAVDARNLPRIKQIDTVQGFPTPVQVGNNGVRAAFILVQHADRDPAFQAHVLDELKSRPDQGGVGAQDYALLTDRVLLAQHKLQRYGTQFTATDGKTQMQPRPMEDPANADKRRAAIGLPPLADYACMLGVTYRVPAKS</sequence>
<accession>A0ABW8J5R7</accession>
<dbReference type="InterPro" id="IPR046732">
    <property type="entry name" value="DUF6624"/>
</dbReference>
<comment type="caution">
    <text evidence="1">The sequence shown here is derived from an EMBL/GenBank/DDBJ whole genome shotgun (WGS) entry which is preliminary data.</text>
</comment>
<evidence type="ECO:0000313" key="2">
    <source>
        <dbReference type="Proteomes" id="UP001620339"/>
    </source>
</evidence>
<dbReference type="Proteomes" id="UP001620339">
    <property type="component" value="Unassembled WGS sequence"/>
</dbReference>
<protein>
    <submittedName>
        <fullName evidence="1">Uncharacterized protein</fullName>
    </submittedName>
</protein>
<name>A0ABW8J5R7_9GAMM</name>
<dbReference type="RefSeq" id="WP_404613932.1">
    <property type="nucleotide sequence ID" value="NZ_JADIKK010000008.1"/>
</dbReference>
<evidence type="ECO:0000313" key="1">
    <source>
        <dbReference type="EMBL" id="MFK2877632.1"/>
    </source>
</evidence>
<dbReference type="EMBL" id="JADIKK010000008">
    <property type="protein sequence ID" value="MFK2877632.1"/>
    <property type="molecule type" value="Genomic_DNA"/>
</dbReference>
<organism evidence="1 2">
    <name type="scientific">Rhodanobacter hydrolyticus</name>
    <dbReference type="NCBI Taxonomy" id="2250595"/>
    <lineage>
        <taxon>Bacteria</taxon>
        <taxon>Pseudomonadati</taxon>
        <taxon>Pseudomonadota</taxon>
        <taxon>Gammaproteobacteria</taxon>
        <taxon>Lysobacterales</taxon>
        <taxon>Rhodanobacteraceae</taxon>
        <taxon>Rhodanobacter</taxon>
    </lineage>
</organism>
<reference evidence="1 2" key="1">
    <citation type="submission" date="2020-10" db="EMBL/GenBank/DDBJ databases">
        <title>Phylogeny of dyella-like bacteria.</title>
        <authorList>
            <person name="Fu J."/>
        </authorList>
    </citation>
    <scope>NUCLEOTIDE SEQUENCE [LARGE SCALE GENOMIC DNA]</scope>
    <source>
        <strain evidence="1 2">KACC 19113</strain>
    </source>
</reference>
<dbReference type="Pfam" id="PF20329">
    <property type="entry name" value="DUF6624"/>
    <property type="match status" value="1"/>
</dbReference>
<proteinExistence type="predicted"/>
<keyword evidence="2" id="KW-1185">Reference proteome</keyword>
<gene>
    <name evidence="1" type="ORF">ISP25_11185</name>
</gene>